<dbReference type="RefSeq" id="XP_028874279.1">
    <property type="nucleotide sequence ID" value="XM_029019158.1"/>
</dbReference>
<organism evidence="1 2">
    <name type="scientific">Cryptosporidium ubiquitum</name>
    <dbReference type="NCBI Taxonomy" id="857276"/>
    <lineage>
        <taxon>Eukaryota</taxon>
        <taxon>Sar</taxon>
        <taxon>Alveolata</taxon>
        <taxon>Apicomplexa</taxon>
        <taxon>Conoidasida</taxon>
        <taxon>Coccidia</taxon>
        <taxon>Eucoccidiorida</taxon>
        <taxon>Eimeriorina</taxon>
        <taxon>Cryptosporidiidae</taxon>
        <taxon>Cryptosporidium</taxon>
    </lineage>
</organism>
<accession>A0A1J4MHH8</accession>
<evidence type="ECO:0000313" key="1">
    <source>
        <dbReference type="EMBL" id="OII72915.1"/>
    </source>
</evidence>
<sequence length="687" mass="79226">MPGISCILYSGIYEVLVEYLDCEDVYELALLSVEWGHYLGGSFIRYWQKASTDKFGFRFDLVKVLVDGVAKNNDEFEDFGNSRSIKSWFGYFEFLNTSELGMFLFNQKKINEVLQVLLYKLKFELNSANSCFSIQNSSNLESVFAFNKFIENNTSRSNNHVSEASPFTCEFWKEHKLKDVFINGKDEIFFGLTSFSNIELDFGGLGKGYIWDMEVNSITSQNIVLKSEFQIEDIPYWDIGKVIMEYIAVWGLFNENEHVLLYHHKNPFHKIDNGIQLSNNCHALLLSNGNKISDLNGINYFLSSLSSFAGIEMSINEALSKITIYITLQVVFILENLKNHFSSNSKNLLNSNKPIKSIQDSDKCNINVDFKENINTNNNIIEGIQQDNMYLGVNNDVLAEKYKTKEYSNYDFLDFEYEYDNLLTQKSLLLLEDGDHTLDENHIIPSSSLTCRDKLDSNLLRNEHSQRHKPSLLSFRPKLKLIPFKLMNNRYTKSYYNIELQLMDTRASIPLYLYGDLEPAGGSTNKNFAELRVYFGRNYPNSSYIKTNCLYQAGISVIDKATGEIVFSLVFPKSKSYYDRRTISKSRRLLKLCSYSRVYSTQVPVIDPPSQLTNMPESVFSKLEILIHPHKSSLGKVSELSVSLNLQECLALFPVKKFKKFLSLQGFQSHDQYKRRINSPIKNIQKY</sequence>
<dbReference type="OrthoDB" id="339218at2759"/>
<dbReference type="AlphaFoldDB" id="A0A1J4MHH8"/>
<dbReference type="GeneID" id="39978937"/>
<protein>
    <submittedName>
        <fullName evidence="1">Uncharacterized protein</fullName>
    </submittedName>
</protein>
<reference evidence="1 2" key="1">
    <citation type="submission" date="2016-10" db="EMBL/GenBank/DDBJ databases">
        <title>Reductive evolution of mitochondrial metabolism and differential evolution of invasion-related proteins in Cryptosporidium.</title>
        <authorList>
            <person name="Liu S."/>
            <person name="Roellig D.M."/>
            <person name="Guo Y."/>
            <person name="Li N."/>
            <person name="Frace M.A."/>
            <person name="Tang K."/>
            <person name="Zhang L."/>
            <person name="Feng Y."/>
            <person name="Xiao L."/>
        </authorList>
    </citation>
    <scope>NUCLEOTIDE SEQUENCE [LARGE SCALE GENOMIC DNA]</scope>
    <source>
        <strain evidence="1">39726</strain>
    </source>
</reference>
<dbReference type="EMBL" id="LRBP01000017">
    <property type="protein sequence ID" value="OII72915.1"/>
    <property type="molecule type" value="Genomic_DNA"/>
</dbReference>
<gene>
    <name evidence="1" type="ORF">cubi_02146</name>
</gene>
<name>A0A1J4MHH8_9CRYT</name>
<proteinExistence type="predicted"/>
<keyword evidence="2" id="KW-1185">Reference proteome</keyword>
<dbReference type="Proteomes" id="UP000186176">
    <property type="component" value="Unassembled WGS sequence"/>
</dbReference>
<comment type="caution">
    <text evidence="1">The sequence shown here is derived from an EMBL/GenBank/DDBJ whole genome shotgun (WGS) entry which is preliminary data.</text>
</comment>
<evidence type="ECO:0000313" key="2">
    <source>
        <dbReference type="Proteomes" id="UP000186176"/>
    </source>
</evidence>
<dbReference type="VEuPathDB" id="CryptoDB:cubi_02146"/>